<dbReference type="GO" id="GO:0005634">
    <property type="term" value="C:nucleus"/>
    <property type="evidence" value="ECO:0007669"/>
    <property type="project" value="UniProtKB-SubCell"/>
</dbReference>
<evidence type="ECO:0000259" key="6">
    <source>
        <dbReference type="PROSITE" id="PS50066"/>
    </source>
</evidence>
<dbReference type="GO" id="GO:0045944">
    <property type="term" value="P:positive regulation of transcription by RNA polymerase II"/>
    <property type="evidence" value="ECO:0007669"/>
    <property type="project" value="InterPro"/>
</dbReference>
<sequence>MGKTKSKMELIKKEKDRNTTFLKKHNFLKKKVNELAILCDSKAAVIIYGPTKATPQAHPLEPEIWPQNHDEVRELIYEYKGQSHEDRKKRTTLLSDVFEERTKKAQQALSKQRNANFRSKYPTWHSRFNSLKEEDYRNINVLLENIMGNAKAKLEQMKVNNIYHADDVQRQHMMLGKKRRMDSDAGNQANMYYKVDPHQANSYPMQVPGPMPFPVHQHMFQFINHDQNQRMAKFGDEYAGGTSNIVHNALPSKAVYNFPMMEGTLNNINYMNNLARTPPNCYGEGRQPVAQHILEYQPMTEWYNSHQTVAASHHYYEDHKWQV</sequence>
<dbReference type="InterPro" id="IPR036879">
    <property type="entry name" value="TF_MADSbox_sf"/>
</dbReference>
<proteinExistence type="predicted"/>
<reference evidence="7" key="2">
    <citation type="submission" date="2023-05" db="EMBL/GenBank/DDBJ databases">
        <authorList>
            <person name="Schelkunov M.I."/>
        </authorList>
    </citation>
    <scope>NUCLEOTIDE SEQUENCE</scope>
    <source>
        <strain evidence="7">Hsosn_3</strain>
        <tissue evidence="7">Leaf</tissue>
    </source>
</reference>
<dbReference type="PROSITE" id="PS50066">
    <property type="entry name" value="MADS_BOX_2"/>
    <property type="match status" value="1"/>
</dbReference>
<dbReference type="CDD" id="cd00266">
    <property type="entry name" value="MADS_SRF_like"/>
    <property type="match status" value="1"/>
</dbReference>
<dbReference type="InterPro" id="IPR002100">
    <property type="entry name" value="TF_MADSbox"/>
</dbReference>
<evidence type="ECO:0000313" key="7">
    <source>
        <dbReference type="EMBL" id="KAK1403267.1"/>
    </source>
</evidence>
<accession>A0AAD8JF90</accession>
<dbReference type="Pfam" id="PF00319">
    <property type="entry name" value="SRF-TF"/>
    <property type="match status" value="1"/>
</dbReference>
<feature type="domain" description="MADS-box" evidence="6">
    <location>
        <begin position="1"/>
        <end position="51"/>
    </location>
</feature>
<evidence type="ECO:0000256" key="2">
    <source>
        <dbReference type="ARBA" id="ARBA00023015"/>
    </source>
</evidence>
<comment type="caution">
    <text evidence="7">The sequence shown here is derived from an EMBL/GenBank/DDBJ whole genome shotgun (WGS) entry which is preliminary data.</text>
</comment>
<comment type="subcellular location">
    <subcellularLocation>
        <location evidence="1">Nucleus</location>
    </subcellularLocation>
</comment>
<name>A0AAD8JF90_9APIA</name>
<keyword evidence="4" id="KW-0804">Transcription</keyword>
<dbReference type="Gene3D" id="3.40.1810.10">
    <property type="entry name" value="Transcription factor, MADS-box"/>
    <property type="match status" value="1"/>
</dbReference>
<evidence type="ECO:0000256" key="3">
    <source>
        <dbReference type="ARBA" id="ARBA00023125"/>
    </source>
</evidence>
<dbReference type="Proteomes" id="UP001237642">
    <property type="component" value="Unassembled WGS sequence"/>
</dbReference>
<dbReference type="AlphaFoldDB" id="A0AAD8JF90"/>
<dbReference type="EMBL" id="JAUIZM010000001">
    <property type="protein sequence ID" value="KAK1403267.1"/>
    <property type="molecule type" value="Genomic_DNA"/>
</dbReference>
<protein>
    <submittedName>
        <fullName evidence="7">MADS-box domain-containing protein</fullName>
    </submittedName>
</protein>
<gene>
    <name evidence="7" type="ORF">POM88_002872</name>
</gene>
<reference evidence="7" key="1">
    <citation type="submission" date="2023-02" db="EMBL/GenBank/DDBJ databases">
        <title>Genome of toxic invasive species Heracleum sosnowskyi carries increased number of genes despite the absence of recent whole-genome duplications.</title>
        <authorList>
            <person name="Schelkunov M."/>
            <person name="Shtratnikova V."/>
            <person name="Makarenko M."/>
            <person name="Klepikova A."/>
            <person name="Omelchenko D."/>
            <person name="Novikova G."/>
            <person name="Obukhova E."/>
            <person name="Bogdanov V."/>
            <person name="Penin A."/>
            <person name="Logacheva M."/>
        </authorList>
    </citation>
    <scope>NUCLEOTIDE SEQUENCE</scope>
    <source>
        <strain evidence="7">Hsosn_3</strain>
        <tissue evidence="7">Leaf</tissue>
    </source>
</reference>
<dbReference type="InterPro" id="IPR033897">
    <property type="entry name" value="SRF-like_MADS-box"/>
</dbReference>
<dbReference type="GO" id="GO:0000987">
    <property type="term" value="F:cis-regulatory region sequence-specific DNA binding"/>
    <property type="evidence" value="ECO:0007669"/>
    <property type="project" value="InterPro"/>
</dbReference>
<dbReference type="GO" id="GO:0046983">
    <property type="term" value="F:protein dimerization activity"/>
    <property type="evidence" value="ECO:0007669"/>
    <property type="project" value="InterPro"/>
</dbReference>
<evidence type="ECO:0000256" key="5">
    <source>
        <dbReference type="ARBA" id="ARBA00023242"/>
    </source>
</evidence>
<dbReference type="SMART" id="SM00432">
    <property type="entry name" value="MADS"/>
    <property type="match status" value="1"/>
</dbReference>
<keyword evidence="8" id="KW-1185">Reference proteome</keyword>
<dbReference type="GO" id="GO:0000981">
    <property type="term" value="F:DNA-binding transcription factor activity, RNA polymerase II-specific"/>
    <property type="evidence" value="ECO:0007669"/>
    <property type="project" value="InterPro"/>
</dbReference>
<dbReference type="PRINTS" id="PR00404">
    <property type="entry name" value="MADSDOMAIN"/>
</dbReference>
<keyword evidence="5" id="KW-0539">Nucleus</keyword>
<evidence type="ECO:0000256" key="1">
    <source>
        <dbReference type="ARBA" id="ARBA00004123"/>
    </source>
</evidence>
<dbReference type="SUPFAM" id="SSF55455">
    <property type="entry name" value="SRF-like"/>
    <property type="match status" value="1"/>
</dbReference>
<organism evidence="7 8">
    <name type="scientific">Heracleum sosnowskyi</name>
    <dbReference type="NCBI Taxonomy" id="360622"/>
    <lineage>
        <taxon>Eukaryota</taxon>
        <taxon>Viridiplantae</taxon>
        <taxon>Streptophyta</taxon>
        <taxon>Embryophyta</taxon>
        <taxon>Tracheophyta</taxon>
        <taxon>Spermatophyta</taxon>
        <taxon>Magnoliopsida</taxon>
        <taxon>eudicotyledons</taxon>
        <taxon>Gunneridae</taxon>
        <taxon>Pentapetalae</taxon>
        <taxon>asterids</taxon>
        <taxon>campanulids</taxon>
        <taxon>Apiales</taxon>
        <taxon>Apiaceae</taxon>
        <taxon>Apioideae</taxon>
        <taxon>apioid superclade</taxon>
        <taxon>Tordylieae</taxon>
        <taxon>Tordyliinae</taxon>
        <taxon>Heracleum</taxon>
    </lineage>
</organism>
<evidence type="ECO:0000256" key="4">
    <source>
        <dbReference type="ARBA" id="ARBA00023163"/>
    </source>
</evidence>
<keyword evidence="2" id="KW-0805">Transcription regulation</keyword>
<keyword evidence="3" id="KW-0238">DNA-binding</keyword>
<evidence type="ECO:0000313" key="8">
    <source>
        <dbReference type="Proteomes" id="UP001237642"/>
    </source>
</evidence>